<dbReference type="SUPFAM" id="SSF53850">
    <property type="entry name" value="Periplasmic binding protein-like II"/>
    <property type="match status" value="1"/>
</dbReference>
<evidence type="ECO:0000256" key="3">
    <source>
        <dbReference type="ARBA" id="ARBA00022729"/>
    </source>
</evidence>
<dbReference type="PANTHER" id="PTHR30061">
    <property type="entry name" value="MALTOSE-BINDING PERIPLASMIC PROTEIN"/>
    <property type="match status" value="1"/>
</dbReference>
<dbReference type="Proteomes" id="UP000319771">
    <property type="component" value="Unassembled WGS sequence"/>
</dbReference>
<dbReference type="PANTHER" id="PTHR30061:SF50">
    <property type="entry name" value="MALTOSE_MALTODEXTRIN-BINDING PERIPLASMIC PROTEIN"/>
    <property type="match status" value="1"/>
</dbReference>
<dbReference type="Gene3D" id="3.40.190.10">
    <property type="entry name" value="Periplasmic binding protein-like II"/>
    <property type="match status" value="2"/>
</dbReference>
<evidence type="ECO:0000256" key="2">
    <source>
        <dbReference type="ARBA" id="ARBA00022448"/>
    </source>
</evidence>
<protein>
    <submittedName>
        <fullName evidence="4">Extracellular solute-binding protein</fullName>
    </submittedName>
</protein>
<comment type="caution">
    <text evidence="4">The sequence shown here is derived from an EMBL/GenBank/DDBJ whole genome shotgun (WGS) entry which is preliminary data.</text>
</comment>
<evidence type="ECO:0000313" key="4">
    <source>
        <dbReference type="EMBL" id="TMQ69068.1"/>
    </source>
</evidence>
<proteinExistence type="inferred from homology"/>
<keyword evidence="2" id="KW-0813">Transport</keyword>
<evidence type="ECO:0000313" key="5">
    <source>
        <dbReference type="Proteomes" id="UP000319771"/>
    </source>
</evidence>
<keyword evidence="3" id="KW-0732">Signal</keyword>
<evidence type="ECO:0000256" key="1">
    <source>
        <dbReference type="ARBA" id="ARBA00008520"/>
    </source>
</evidence>
<dbReference type="GO" id="GO:0055052">
    <property type="term" value="C:ATP-binding cassette (ABC) transporter complex, substrate-binding subunit-containing"/>
    <property type="evidence" value="ECO:0007669"/>
    <property type="project" value="TreeGrafter"/>
</dbReference>
<dbReference type="AlphaFoldDB" id="A0A538TZN4"/>
<dbReference type="EMBL" id="VBPB01000345">
    <property type="protein sequence ID" value="TMQ69068.1"/>
    <property type="molecule type" value="Genomic_DNA"/>
</dbReference>
<dbReference type="GO" id="GO:1901982">
    <property type="term" value="F:maltose binding"/>
    <property type="evidence" value="ECO:0007669"/>
    <property type="project" value="TreeGrafter"/>
</dbReference>
<dbReference type="InterPro" id="IPR006059">
    <property type="entry name" value="SBP"/>
</dbReference>
<accession>A0A538TZN4</accession>
<organism evidence="4 5">
    <name type="scientific">Eiseniibacteriota bacterium</name>
    <dbReference type="NCBI Taxonomy" id="2212470"/>
    <lineage>
        <taxon>Bacteria</taxon>
        <taxon>Candidatus Eiseniibacteriota</taxon>
    </lineage>
</organism>
<dbReference type="Pfam" id="PF01547">
    <property type="entry name" value="SBP_bac_1"/>
    <property type="match status" value="1"/>
</dbReference>
<reference evidence="4 5" key="1">
    <citation type="journal article" date="2019" name="Nat. Microbiol.">
        <title>Mediterranean grassland soil C-N compound turnover is dependent on rainfall and depth, and is mediated by genomically divergent microorganisms.</title>
        <authorList>
            <person name="Diamond S."/>
            <person name="Andeer P.F."/>
            <person name="Li Z."/>
            <person name="Crits-Christoph A."/>
            <person name="Burstein D."/>
            <person name="Anantharaman K."/>
            <person name="Lane K.R."/>
            <person name="Thomas B.C."/>
            <person name="Pan C."/>
            <person name="Northen T.R."/>
            <person name="Banfield J.F."/>
        </authorList>
    </citation>
    <scope>NUCLEOTIDE SEQUENCE [LARGE SCALE GENOMIC DNA]</scope>
    <source>
        <strain evidence="4">WS_11</strain>
    </source>
</reference>
<comment type="similarity">
    <text evidence="1">Belongs to the bacterial solute-binding protein 1 family.</text>
</comment>
<dbReference type="PROSITE" id="PS51257">
    <property type="entry name" value="PROKAR_LIPOPROTEIN"/>
    <property type="match status" value="1"/>
</dbReference>
<gene>
    <name evidence="4" type="ORF">E6K81_15770</name>
</gene>
<dbReference type="GO" id="GO:0042956">
    <property type="term" value="P:maltodextrin transmembrane transport"/>
    <property type="evidence" value="ECO:0007669"/>
    <property type="project" value="TreeGrafter"/>
</dbReference>
<sequence>MSRGLRLLAGAALCALVACGPSQKTQTIVFWQFWAPEVVTPLLQGFEKEHPGWKVQMEQLTWQSGLEKITAAVASGNVPDLCEIGSTWMPRLMASGQLADWTASVSDLQPSLRGWELCTVGGRTRGIPWVMGTRALFYNKTLFARAGLDSTRPPETWEELRDAAAAIQKLGGDVKGFGVQAGERYVLFKKFMPFAWGNGGHILTDDLTAADFDSPANVQALEFYLSLRKSGMLDRQDMLDRAFKEGRLGLEVSGAWLFKSIPKDAPGLRYGVALVPSPAADHGFHASFAGGEVLVGFSAAKQPQAAFELARYLARPENARALAAAAMSVQPATVGADTAAYYRERPDQQLMIRQFETAVPTPNHPAWVDMEAAIEDEVEQALYDKKTAAQAVSDAQRRLAELVAKK</sequence>
<name>A0A538TZN4_UNCEI</name>
<dbReference type="GO" id="GO:0015768">
    <property type="term" value="P:maltose transport"/>
    <property type="evidence" value="ECO:0007669"/>
    <property type="project" value="TreeGrafter"/>
</dbReference>